<evidence type="ECO:0000259" key="3">
    <source>
        <dbReference type="PROSITE" id="PS50021"/>
    </source>
</evidence>
<feature type="domain" description="Calponin-homology (CH)" evidence="3">
    <location>
        <begin position="139"/>
        <end position="242"/>
    </location>
</feature>
<dbReference type="Pfam" id="PF13405">
    <property type="entry name" value="EF-hand_6"/>
    <property type="match status" value="1"/>
</dbReference>
<dbReference type="InterPro" id="IPR011992">
    <property type="entry name" value="EF-hand-dom_pair"/>
</dbReference>
<organism evidence="5 6">
    <name type="scientific">Anaeramoeba ignava</name>
    <name type="common">Anaerobic marine amoeba</name>
    <dbReference type="NCBI Taxonomy" id="1746090"/>
    <lineage>
        <taxon>Eukaryota</taxon>
        <taxon>Metamonada</taxon>
        <taxon>Anaeramoebidae</taxon>
        <taxon>Anaeramoeba</taxon>
    </lineage>
</organism>
<accession>A0A9Q0LSH3</accession>
<dbReference type="OrthoDB" id="186625at2759"/>
<dbReference type="InterPro" id="IPR002048">
    <property type="entry name" value="EF_hand_dom"/>
</dbReference>
<sequence length="2482" mass="295953">MSRMGRSGRTGPKSQEWVMLQRKIFSRWVKQKLLRTRPEMRVNDVVDDYKDGLVLLNLIEVLSESKYEGKINPRPKMSVHRIDNLNNALKFAWNKGVDMKVKPSAEQLEQGDVRAALALTWGIMMKYIKIDDESGGESLNAKDALLMWCKNKTASYKNVEVTDFKKSFADGLALCAIIHKHRPKLIDWNSLNSNDPIKNLQIAQDAAEKYFGLEKYITPDEIRKLDENSMVVYVSEYYYGIAEQRKLDLAARRIKKLINLTKENDRLKSEYNKTAKNFKEVLKKSEKVLEDRTIDNTMEGAKSRLEKFYEYKTKDKNSLIADQLNLESNYNNLAMRLSHHKRPEFKAEVGCSLKDIEKDMLHLEECEQERKVALHNELNRQLKLVNISKQHESRYNKLIDYCKKKQEYLEFREEIGSVSAALLQLRLLESYEKENETMIKTGVANLKKLSEELKQEKYEYQENIEKHDKEIEEKFKKLEELKKIKKPILDDHLKREEFIEKVRQMNAGHKDQFDKLVQWFNDKKAYLDLREEINSVSDASQQLNIFDSYSNEYQSTKETSVVEMNKLGQDILAQKYETEYSNYVYDITQYQGKTFGENHFKDITDRHDDMNNKLEELSKLAETKKAILDDHLKREEFIEKVRQMNAGHKDQFEKLVQWFKDKKAYLELREEINTSSEARNQLNLFDIYSNEYQNTKETLVVEMNKLGQDILAQKYETELSNYVYNITQYQGKIFGENHFKDITDRHDDMNNKLEELFKLAEIKKAILDDHLKREEFIEKVRQMNVDHKDKFEKLVKWFEAKKEYLELREEINSTSEARNQLSLFDIYSNEYQSTKETAVVEMNKLGKDILAQKYETELSNYVYNITQYQGKTFGQNQFKDITDRHDDINSKLEELFKLAEIKKAILDDHLKREEFIEKVRQMNVEHKDQFDKLVQWFNDKKEYLELREEINSVGDARNQLNLFDIYSNEYQNTKETSVVEMNKLGKDILAQKYETELSNYVYDITQYQGKTFGENHFKDITDRHDDMNKNLEDLFKLAEIKKAILDDHLKREEFIEKVRQMNADHQDQFEKLVKWFNDKKEYLDLREEINSVGEAKSQLSLFDIYSNDYKNTKETAVVEMNKLGQEILAQKYETELSNYVYDITQYQGKTFGENHFKDITDRHDDMNNKLEELSKLAETKKAILDDHLKREEFIEKVRQMNVEHKDKFDKLVNWFNAKKEYLEFREEINSVSDASKNLNIFASYVKEYQATKEIRVIEMNKLGQDILAQKYETELSNYVYDITQYQGKTFRENRFKDITDRHDDMNNKLEELFKLAEIKKAILDDHLKREEFIEKVRQMNADHQDQFEKLVKWFNDKKEYLELREEINSTKTLVVEMNKLGQDILAQKYETELSNYVYNITQYQGKTFGKNQFKDITDRHDDMNNKLEELFKLAEIKKAILDDHLKREEFIEKVRQMNVEHKDKFDKLVNWFNAKKEYLEFREEINSVSDASKNLNIFASYLKNMKLNYLNYVYDITQYQGKTFRENRFKDITDRHDDMNNKLEELFKLAEIKKAILDDHLKREEFIEKVRQMNVEHKDKFDKLVQWFKAKKEYLEIREEINSVSDASKNIHIFNTYSNEYQTTKETRVVEFLKLGQDILAQKYETELSNYVYDITQYQGKTFRENRFKDITDRHDDMNNKLEELFKLAEIKKAILDDHLKREEFIEKVRQMNVEHKDKFEKLVQWFKDKKEYLDLREEINSVGDARNQLNLFDIYSNEYQNTKETLVVEMNKLGQDILAQKYETELSNYVYDITQYQGKTFGENKLKDITDRHDDMNNKLEELSKLAEIKKAILDDHLKREEFIEKVRQMNVEHKDKFDKLVNWFKAKKEYLDLREEINSVSEARNQLSLFDTYSNEYQTTKETRVVEMNKLGQETIAQKYETELSNYVYDITQYQGKTFGENKLKDITDRHDDMNNKLEELSKLAEIKKAILDDHLKREEFIEKVRQMNVDHKDKFDKLVNWFKAKKEYLDLREEINSVSEAKTQLNLFDSYSNEYKSTKETRVVEMNKFGQETIAQKYETELSNYVYDITQYQAKIFGENKFKDITDRHDDMNNKLEELSKLAVVKKEYLDKCLQLETDKEKVRLAFANAVSEFEAFVKLEIENASLRDFGYTLDEVEAFKKVIEDNEKEVLSRAEVMKKECEKAKEEMDSLKVVKNPYTNLTLEDINNYLQSLKNSLSERMKAYEIELQRQRDNDALCKKFADVADPLFKWISEQKDKITTSKETLQIQLEFVNKCITGLSTEKSKLEPLQDLQSKMDKAGIQNNRHTTLTLKDLLVQWEQYENFLNRKKKMLEEEIENQKLRGITAEQMQEIEENFKQFDFDNSGTIDRKELTACLYSLGEERTPKEITKIMEEYGDGKDISYERFKEFMIVLFGDSDTKDEVINSFVLINRGFKVAKKDLMDLVMDDQDVNYIIQTAPQVDDGYDFHSWTEDIFSR</sequence>
<comment type="caution">
    <text evidence="5">The sequence shown here is derived from an EMBL/GenBank/DDBJ whole genome shotgun (WGS) entry which is preliminary data.</text>
</comment>
<keyword evidence="2" id="KW-0175">Coiled coil</keyword>
<dbReference type="Gene3D" id="1.20.58.60">
    <property type="match status" value="13"/>
</dbReference>
<dbReference type="GO" id="GO:0005509">
    <property type="term" value="F:calcium ion binding"/>
    <property type="evidence" value="ECO:0007669"/>
    <property type="project" value="InterPro"/>
</dbReference>
<evidence type="ECO:0000313" key="5">
    <source>
        <dbReference type="EMBL" id="KAJ5077896.1"/>
    </source>
</evidence>
<feature type="domain" description="Calponin-homology (CH)" evidence="3">
    <location>
        <begin position="19"/>
        <end position="128"/>
    </location>
</feature>
<proteinExistence type="predicted"/>
<dbReference type="SUPFAM" id="SSF47473">
    <property type="entry name" value="EF-hand"/>
    <property type="match status" value="1"/>
</dbReference>
<dbReference type="SMART" id="SM00033">
    <property type="entry name" value="CH"/>
    <property type="match status" value="2"/>
</dbReference>
<dbReference type="PROSITE" id="PS50222">
    <property type="entry name" value="EF_HAND_2"/>
    <property type="match status" value="1"/>
</dbReference>
<dbReference type="OMA" id="WFNDKKE"/>
<dbReference type="InterPro" id="IPR036872">
    <property type="entry name" value="CH_dom_sf"/>
</dbReference>
<dbReference type="PROSITE" id="PS00018">
    <property type="entry name" value="EF_HAND_1"/>
    <property type="match status" value="1"/>
</dbReference>
<dbReference type="InterPro" id="IPR018247">
    <property type="entry name" value="EF_Hand_1_Ca_BS"/>
</dbReference>
<dbReference type="SMART" id="SM01184">
    <property type="entry name" value="efhand_Ca_insen"/>
    <property type="match status" value="1"/>
</dbReference>
<evidence type="ECO:0000313" key="6">
    <source>
        <dbReference type="Proteomes" id="UP001149090"/>
    </source>
</evidence>
<dbReference type="SMART" id="SM00150">
    <property type="entry name" value="SPEC"/>
    <property type="match status" value="14"/>
</dbReference>
<evidence type="ECO:0000256" key="1">
    <source>
        <dbReference type="ARBA" id="ARBA00022837"/>
    </source>
</evidence>
<dbReference type="EMBL" id="JAPDFW010000056">
    <property type="protein sequence ID" value="KAJ5077896.1"/>
    <property type="molecule type" value="Genomic_DNA"/>
</dbReference>
<name>A0A9Q0LSH3_ANAIG</name>
<feature type="coiled-coil region" evidence="2">
    <location>
        <begin position="443"/>
        <end position="484"/>
    </location>
</feature>
<dbReference type="PROSITE" id="PS50021">
    <property type="entry name" value="CH"/>
    <property type="match status" value="2"/>
</dbReference>
<dbReference type="Gene3D" id="1.10.238.10">
    <property type="entry name" value="EF-hand"/>
    <property type="match status" value="1"/>
</dbReference>
<dbReference type="SMART" id="SM00054">
    <property type="entry name" value="EFh"/>
    <property type="match status" value="1"/>
</dbReference>
<dbReference type="Pfam" id="PF00307">
    <property type="entry name" value="CH"/>
    <property type="match status" value="2"/>
</dbReference>
<dbReference type="SUPFAM" id="SSF46966">
    <property type="entry name" value="Spectrin repeat"/>
    <property type="match status" value="4"/>
</dbReference>
<dbReference type="Gene3D" id="1.10.418.10">
    <property type="entry name" value="Calponin-like domain"/>
    <property type="match status" value="2"/>
</dbReference>
<feature type="domain" description="EF-hand" evidence="4">
    <location>
        <begin position="2352"/>
        <end position="2387"/>
    </location>
</feature>
<feature type="coiled-coil region" evidence="2">
    <location>
        <begin position="2320"/>
        <end position="2347"/>
    </location>
</feature>
<dbReference type="InterPro" id="IPR018159">
    <property type="entry name" value="Spectrin/alpha-actinin"/>
</dbReference>
<dbReference type="CDD" id="cd00051">
    <property type="entry name" value="EFh"/>
    <property type="match status" value="1"/>
</dbReference>
<dbReference type="Proteomes" id="UP001149090">
    <property type="component" value="Unassembled WGS sequence"/>
</dbReference>
<evidence type="ECO:0000259" key="4">
    <source>
        <dbReference type="PROSITE" id="PS50222"/>
    </source>
</evidence>
<feature type="coiled-coil region" evidence="2">
    <location>
        <begin position="2171"/>
        <end position="2238"/>
    </location>
</feature>
<dbReference type="SUPFAM" id="SSF47576">
    <property type="entry name" value="Calponin-homology domain, CH-domain"/>
    <property type="match status" value="1"/>
</dbReference>
<keyword evidence="1" id="KW-0106">Calcium</keyword>
<evidence type="ECO:0000256" key="2">
    <source>
        <dbReference type="SAM" id="Coils"/>
    </source>
</evidence>
<dbReference type="PANTHER" id="PTHR11915">
    <property type="entry name" value="SPECTRIN/FILAMIN RELATED CYTOSKELETAL PROTEIN"/>
    <property type="match status" value="1"/>
</dbReference>
<dbReference type="InterPro" id="IPR001715">
    <property type="entry name" value="CH_dom"/>
</dbReference>
<reference evidence="5" key="1">
    <citation type="submission" date="2022-10" db="EMBL/GenBank/DDBJ databases">
        <title>Novel sulphate-reducing endosymbionts in the free-living metamonad Anaeramoeba.</title>
        <authorList>
            <person name="Jerlstrom-Hultqvist J."/>
            <person name="Cepicka I."/>
            <person name="Gallot-Lavallee L."/>
            <person name="Salas-Leiva D."/>
            <person name="Curtis B.A."/>
            <person name="Zahonova K."/>
            <person name="Pipaliya S."/>
            <person name="Dacks J."/>
            <person name="Roger A.J."/>
        </authorList>
    </citation>
    <scope>NUCLEOTIDE SEQUENCE</scope>
    <source>
        <strain evidence="5">BMAN</strain>
    </source>
</reference>
<keyword evidence="6" id="KW-1185">Reference proteome</keyword>
<gene>
    <name evidence="5" type="ORF">M0811_05586</name>
</gene>
<protein>
    <submittedName>
        <fullName evidence="5">Alpha-actinin-2</fullName>
    </submittedName>
</protein>